<proteinExistence type="predicted"/>
<protein>
    <recommendedName>
        <fullName evidence="1">GIY-YIG domain-containing protein</fullName>
    </recommendedName>
</protein>
<dbReference type="Pfam" id="PF26215">
    <property type="entry name" value="HTH_animal"/>
    <property type="match status" value="1"/>
</dbReference>
<name>A0A974BPS1_XENLA</name>
<dbReference type="InterPro" id="IPR035901">
    <property type="entry name" value="GIY-YIG_endonuc_sf"/>
</dbReference>
<dbReference type="Proteomes" id="UP000694892">
    <property type="component" value="Unassembled WGS sequence"/>
</dbReference>
<evidence type="ECO:0000259" key="1">
    <source>
        <dbReference type="PROSITE" id="PS50164"/>
    </source>
</evidence>
<organism evidence="2">
    <name type="scientific">Xenopus laevis</name>
    <name type="common">African clawed frog</name>
    <dbReference type="NCBI Taxonomy" id="8355"/>
    <lineage>
        <taxon>Eukaryota</taxon>
        <taxon>Metazoa</taxon>
        <taxon>Chordata</taxon>
        <taxon>Craniata</taxon>
        <taxon>Vertebrata</taxon>
        <taxon>Euteleostomi</taxon>
        <taxon>Amphibia</taxon>
        <taxon>Batrachia</taxon>
        <taxon>Anura</taxon>
        <taxon>Pipoidea</taxon>
        <taxon>Pipidae</taxon>
        <taxon>Xenopodinae</taxon>
        <taxon>Xenopus</taxon>
        <taxon>Xenopus</taxon>
    </lineage>
</organism>
<gene>
    <name evidence="2" type="ORF">XELAEV_18002717mg</name>
</gene>
<sequence>MVLNCDGKLEIDIFVNTTDKNTLLHFELFNPVSTKRSLPKSQFLQVKRIVSNKDRQSERLEEMQQKFLQRGYPMSLLQQQQNRHQSKYKNKMKRIPFISKFTSLSKDVAKIINRHWSLLKEGIPTVEAFQALPLMSYKNKRTLGSMLVRSDLGGKQIRQGVLRHIVYHPRKGNPIKIRGYYTCTSTFVVYIVKCPCGYLYVGQTTRMIRDRIREHKSAIRLKKTDQAVACHFVEKGHGVQQLRFQVIDNVPKLRRGGDRKKELLKKEAWWIHCLETMEPHGLNREYDLHSIFR</sequence>
<dbReference type="InterPro" id="IPR000305">
    <property type="entry name" value="GIY-YIG_endonuc"/>
</dbReference>
<dbReference type="CDD" id="cd10442">
    <property type="entry name" value="GIY-YIG_PLEs"/>
    <property type="match status" value="1"/>
</dbReference>
<accession>A0A974BPS1</accession>
<dbReference type="PANTHER" id="PTHR21301">
    <property type="entry name" value="REVERSE TRANSCRIPTASE"/>
    <property type="match status" value="1"/>
</dbReference>
<dbReference type="Pfam" id="PF01541">
    <property type="entry name" value="GIY-YIG"/>
    <property type="match status" value="1"/>
</dbReference>
<dbReference type="AlphaFoldDB" id="A0A974BPS1"/>
<evidence type="ECO:0000313" key="2">
    <source>
        <dbReference type="EMBL" id="OCT56065.1"/>
    </source>
</evidence>
<dbReference type="PROSITE" id="PS50164">
    <property type="entry name" value="GIY_YIG"/>
    <property type="match status" value="1"/>
</dbReference>
<reference evidence="2" key="1">
    <citation type="submission" date="2016-05" db="EMBL/GenBank/DDBJ databases">
        <title>WGS assembly of Xenopus laevis.</title>
        <authorList>
            <person name="Session A."/>
            <person name="Uno Y."/>
            <person name="Kwon T."/>
            <person name="Chapman J."/>
            <person name="Toyoda A."/>
            <person name="Takahashi S."/>
            <person name="Fukui A."/>
            <person name="Hikosaka A."/>
            <person name="Putnam N."/>
            <person name="Stites J."/>
            <person name="Van Heeringen S."/>
            <person name="Quigley I."/>
            <person name="Heinz S."/>
            <person name="Hellsten U."/>
            <person name="Lyons J."/>
            <person name="Suzuki A."/>
            <person name="Kondo M."/>
            <person name="Ogino H."/>
            <person name="Ochi H."/>
            <person name="Bogdanovic O."/>
            <person name="Lister R."/>
            <person name="Georgiou G."/>
            <person name="Paranjpe S."/>
            <person name="Van Kruijsbergen I."/>
            <person name="Mozaffari S."/>
            <person name="Shu S."/>
            <person name="Schmutz J."/>
            <person name="Jenkins J."/>
            <person name="Grimwood J."/>
            <person name="Carlson J."/>
            <person name="Mitros T."/>
            <person name="Simakov O."/>
            <person name="Heald R."/>
            <person name="Miller K."/>
            <person name="Haudenschild C."/>
            <person name="Kuroki Y."/>
            <person name="Tanaka T."/>
            <person name="Michiue T."/>
            <person name="Watanabe M."/>
            <person name="Kinoshita T."/>
            <person name="Ohta Y."/>
            <person name="Mawaribuchi S."/>
            <person name="Suzuki Y."/>
            <person name="Haramoto Y."/>
            <person name="Yamamoto T."/>
            <person name="Takagi C."/>
            <person name="Kitzman J."/>
            <person name="Shendure J."/>
            <person name="Nakayama T."/>
            <person name="Izutsu Y."/>
            <person name="Robert J."/>
            <person name="Dichmann D."/>
            <person name="Flajnik M."/>
            <person name="Houston D."/>
            <person name="Marcotte E."/>
            <person name="Wallingford J."/>
            <person name="Ito Y."/>
            <person name="Asashima M."/>
            <person name="Ueno N."/>
            <person name="Matsuda Y."/>
            <person name="Jan Veenstra G."/>
            <person name="Fujiyama A."/>
            <person name="Harland R."/>
            <person name="Taira M."/>
            <person name="Rokhsar D.S."/>
        </authorList>
    </citation>
    <scope>NUCLEOTIDE SEQUENCE</scope>
    <source>
        <strain evidence="2">J</strain>
        <tissue evidence="2">Blood</tissue>
    </source>
</reference>
<dbReference type="PANTHER" id="PTHR21301:SF12">
    <property type="match status" value="1"/>
</dbReference>
<dbReference type="EMBL" id="KV467515">
    <property type="protein sequence ID" value="OCT56065.1"/>
    <property type="molecule type" value="Genomic_DNA"/>
</dbReference>
<dbReference type="InterPro" id="IPR058912">
    <property type="entry name" value="HTH_animal"/>
</dbReference>
<dbReference type="Gene3D" id="3.40.1440.10">
    <property type="entry name" value="GIY-YIG endonuclease"/>
    <property type="match status" value="1"/>
</dbReference>
<feature type="domain" description="GIY-YIG" evidence="1">
    <location>
        <begin position="185"/>
        <end position="288"/>
    </location>
</feature>
<dbReference type="SUPFAM" id="SSF82771">
    <property type="entry name" value="GIY-YIG endonuclease"/>
    <property type="match status" value="1"/>
</dbReference>